<evidence type="ECO:0000313" key="3">
    <source>
        <dbReference type="EMBL" id="KAK8063386.1"/>
    </source>
</evidence>
<proteinExistence type="predicted"/>
<keyword evidence="4" id="KW-1185">Reference proteome</keyword>
<evidence type="ECO:0000313" key="4">
    <source>
        <dbReference type="Proteomes" id="UP001446871"/>
    </source>
</evidence>
<name>A0ABR1UWS2_9PEZI</name>
<comment type="caution">
    <text evidence="3">The sequence shown here is derived from an EMBL/GenBank/DDBJ whole genome shotgun (WGS) entry which is preliminary data.</text>
</comment>
<accession>A0ABR1UWS2</accession>
<dbReference type="EMBL" id="JAQQWM010000005">
    <property type="protein sequence ID" value="KAK8063386.1"/>
    <property type="molecule type" value="Genomic_DNA"/>
</dbReference>
<feature type="compositionally biased region" description="Basic and acidic residues" evidence="1">
    <location>
        <begin position="87"/>
        <end position="97"/>
    </location>
</feature>
<feature type="region of interest" description="Disordered" evidence="1">
    <location>
        <begin position="22"/>
        <end position="56"/>
    </location>
</feature>
<evidence type="ECO:0000256" key="2">
    <source>
        <dbReference type="SAM" id="Phobius"/>
    </source>
</evidence>
<reference evidence="3 4" key="1">
    <citation type="submission" date="2023-01" db="EMBL/GenBank/DDBJ databases">
        <title>Analysis of 21 Apiospora genomes using comparative genomics revels a genus with tremendous synthesis potential of carbohydrate active enzymes and secondary metabolites.</title>
        <authorList>
            <person name="Sorensen T."/>
        </authorList>
    </citation>
    <scope>NUCLEOTIDE SEQUENCE [LARGE SCALE GENOMIC DNA]</scope>
    <source>
        <strain evidence="3 4">CBS 83171</strain>
    </source>
</reference>
<dbReference type="Proteomes" id="UP001446871">
    <property type="component" value="Unassembled WGS sequence"/>
</dbReference>
<feature type="compositionally biased region" description="Acidic residues" evidence="1">
    <location>
        <begin position="435"/>
        <end position="449"/>
    </location>
</feature>
<gene>
    <name evidence="3" type="ORF">PG996_008038</name>
</gene>
<feature type="region of interest" description="Disordered" evidence="1">
    <location>
        <begin position="78"/>
        <end position="120"/>
    </location>
</feature>
<sequence length="669" mass="74021">MTEQFALRTAVDTALPQVREDDLDKDLAGSNERLAHLTALKAPTHHPEPDTEPDGSNFTQLTTQMEVCSASEEALSVARSSSPASETSHRKIADDSRNSGTSYMTTIPSTRTSGTSNSEEPYIRELEKGVLVAPRLPIPLDDVENWSSIKHRLEDTLLNLFKPKPGLDPSLSWELVMAGPCKAPLKPSTVLTCCNEPHRKRLKKLLKSQKWLASTGYPVFVVIDPVHQWSLVKRRSETTPTSHKGTSLGAGLGIGLGLGVLSLVAIFLCLMYRRRLLLRRGYMNARETDENGNRILSWIRRKDSVATTADSVELEAQYPPQAKTMQQGSPVPGFDVPPSITQHTHFRQNTKRLSVATYKPRFVYIQANLPERQTLCGAPALVCNSHTQHAYFTIGGTILINGSVYGLATRHSFEHWNWEQCSSQEEPRFTGGPETEPEPGSESESDSDSESTSPWVFMDGERDDDSNTLEASFPTRRLRDEVDCNSSSSSISTPELPEPQPPSNELLREGRLIGTVKAPNVVASDYGPDHAKLDWAIIELNNTQCWAVNRVATEGSSCPEDIAEVAETARLQDGEVTIVSGFTGVVKGWLRQTPVMLRMGCRTHEAYQIIIESYLVRGDSGAWVVKDGMFCGHIIAQKTFSPIAFMLPAQGILEDIKSWVVDISWLRLN</sequence>
<keyword evidence="2" id="KW-1133">Transmembrane helix</keyword>
<protein>
    <submittedName>
        <fullName evidence="3">Transglutaminase</fullName>
    </submittedName>
</protein>
<evidence type="ECO:0000256" key="1">
    <source>
        <dbReference type="SAM" id="MobiDB-lite"/>
    </source>
</evidence>
<feature type="region of interest" description="Disordered" evidence="1">
    <location>
        <begin position="421"/>
        <end position="506"/>
    </location>
</feature>
<feature type="compositionally biased region" description="Polar residues" evidence="1">
    <location>
        <begin position="98"/>
        <end position="119"/>
    </location>
</feature>
<keyword evidence="2" id="KW-0812">Transmembrane</keyword>
<organism evidence="3 4">
    <name type="scientific">Apiospora saccharicola</name>
    <dbReference type="NCBI Taxonomy" id="335842"/>
    <lineage>
        <taxon>Eukaryota</taxon>
        <taxon>Fungi</taxon>
        <taxon>Dikarya</taxon>
        <taxon>Ascomycota</taxon>
        <taxon>Pezizomycotina</taxon>
        <taxon>Sordariomycetes</taxon>
        <taxon>Xylariomycetidae</taxon>
        <taxon>Amphisphaeriales</taxon>
        <taxon>Apiosporaceae</taxon>
        <taxon>Apiospora</taxon>
    </lineage>
</organism>
<feature type="transmembrane region" description="Helical" evidence="2">
    <location>
        <begin position="250"/>
        <end position="272"/>
    </location>
</feature>
<keyword evidence="2" id="KW-0472">Membrane</keyword>